<feature type="compositionally biased region" description="Low complexity" evidence="7">
    <location>
        <begin position="2166"/>
        <end position="2187"/>
    </location>
</feature>
<dbReference type="InterPro" id="IPR002110">
    <property type="entry name" value="Ankyrin_rpt"/>
</dbReference>
<feature type="region of interest" description="Disordered" evidence="7">
    <location>
        <begin position="636"/>
        <end position="769"/>
    </location>
</feature>
<feature type="region of interest" description="Disordered" evidence="7">
    <location>
        <begin position="1925"/>
        <end position="2005"/>
    </location>
</feature>
<feature type="compositionally biased region" description="Basic and acidic residues" evidence="7">
    <location>
        <begin position="1"/>
        <end position="13"/>
    </location>
</feature>
<dbReference type="SUPFAM" id="SSF54791">
    <property type="entry name" value="Eukaryotic type KH-domain (KH-domain type I)"/>
    <property type="match status" value="1"/>
</dbReference>
<feature type="repeat" description="ANK" evidence="5">
    <location>
        <begin position="206"/>
        <end position="238"/>
    </location>
</feature>
<dbReference type="CDD" id="cd22404">
    <property type="entry name" value="KH-I_MASK"/>
    <property type="match status" value="1"/>
</dbReference>
<dbReference type="InterPro" id="IPR051631">
    <property type="entry name" value="Ankyrin-KH/SAM_domain"/>
</dbReference>
<feature type="compositionally biased region" description="Pro residues" evidence="7">
    <location>
        <begin position="2399"/>
        <end position="2414"/>
    </location>
</feature>
<dbReference type="InterPro" id="IPR047373">
    <property type="entry name" value="KH-I_MASK"/>
</dbReference>
<dbReference type="GO" id="GO:0005737">
    <property type="term" value="C:cytoplasm"/>
    <property type="evidence" value="ECO:0007669"/>
    <property type="project" value="TreeGrafter"/>
</dbReference>
<dbReference type="eggNOG" id="KOG4369">
    <property type="taxonomic scope" value="Eukaryota"/>
</dbReference>
<feature type="compositionally biased region" description="Low complexity" evidence="7">
    <location>
        <begin position="2388"/>
        <end position="2398"/>
    </location>
</feature>
<feature type="compositionally biased region" description="Low complexity" evidence="7">
    <location>
        <begin position="2091"/>
        <end position="2113"/>
    </location>
</feature>
<dbReference type="PROSITE" id="PS50088">
    <property type="entry name" value="ANK_REPEAT"/>
    <property type="match status" value="20"/>
</dbReference>
<feature type="region of interest" description="Disordered" evidence="7">
    <location>
        <begin position="2745"/>
        <end position="2780"/>
    </location>
</feature>
<feature type="compositionally biased region" description="Polar residues" evidence="7">
    <location>
        <begin position="2298"/>
        <end position="2313"/>
    </location>
</feature>
<feature type="repeat" description="ANK" evidence="5">
    <location>
        <begin position="1176"/>
        <end position="1208"/>
    </location>
</feature>
<dbReference type="EnsemblMetazoa" id="XM_020001178.1">
    <property type="protein sequence ID" value="XP_019856737.1"/>
    <property type="gene ID" value="LOC100637928"/>
</dbReference>
<dbReference type="InterPro" id="IPR036612">
    <property type="entry name" value="KH_dom_type_1_sf"/>
</dbReference>
<dbReference type="InterPro" id="IPR004087">
    <property type="entry name" value="KH_dom"/>
</dbReference>
<feature type="region of interest" description="Disordered" evidence="7">
    <location>
        <begin position="1080"/>
        <end position="1128"/>
    </location>
</feature>
<dbReference type="SUPFAM" id="SSF48403">
    <property type="entry name" value="Ankyrin repeat"/>
    <property type="match status" value="3"/>
</dbReference>
<feature type="region of interest" description="Disordered" evidence="7">
    <location>
        <begin position="2027"/>
        <end position="2471"/>
    </location>
</feature>
<dbReference type="FunFam" id="1.25.40.20:FF:000131">
    <property type="entry name" value="ankyrin repeat domain-containing protein 17 isoform X1"/>
    <property type="match status" value="1"/>
</dbReference>
<feature type="compositionally biased region" description="Pro residues" evidence="7">
    <location>
        <begin position="2286"/>
        <end position="2296"/>
    </location>
</feature>
<dbReference type="InterPro" id="IPR036770">
    <property type="entry name" value="Ankyrin_rpt-contain_sf"/>
</dbReference>
<dbReference type="PROSITE" id="PS50297">
    <property type="entry name" value="ANK_REP_REGION"/>
    <property type="match status" value="18"/>
</dbReference>
<feature type="repeat" description="ANK" evidence="5">
    <location>
        <begin position="1413"/>
        <end position="1445"/>
    </location>
</feature>
<feature type="repeat" description="ANK" evidence="5">
    <location>
        <begin position="569"/>
        <end position="595"/>
    </location>
</feature>
<dbReference type="FunFam" id="1.25.40.20:FF:000046">
    <property type="entry name" value="Ankyrin repeat and KH domain-containing protein 1"/>
    <property type="match status" value="1"/>
</dbReference>
<feature type="repeat" description="ANK" evidence="5">
    <location>
        <begin position="1243"/>
        <end position="1275"/>
    </location>
</feature>
<evidence type="ECO:0000256" key="6">
    <source>
        <dbReference type="PROSITE-ProRule" id="PRU00117"/>
    </source>
</evidence>
<dbReference type="PRINTS" id="PR01415">
    <property type="entry name" value="ANKYRIN"/>
</dbReference>
<dbReference type="SMART" id="SM00248">
    <property type="entry name" value="ANK"/>
    <property type="match status" value="24"/>
</dbReference>
<evidence type="ECO:0000256" key="7">
    <source>
        <dbReference type="SAM" id="MobiDB-lite"/>
    </source>
</evidence>
<dbReference type="OrthoDB" id="10071877at2759"/>
<dbReference type="KEGG" id="aqu:100637928"/>
<feature type="compositionally biased region" description="Pro residues" evidence="7">
    <location>
        <begin position="1108"/>
        <end position="1119"/>
    </location>
</feature>
<feature type="domain" description="SAM" evidence="8">
    <location>
        <begin position="2684"/>
        <end position="2728"/>
    </location>
</feature>
<dbReference type="PANTHER" id="PTHR23206">
    <property type="entry name" value="MASK PROTEIN"/>
    <property type="match status" value="1"/>
</dbReference>
<evidence type="ECO:0000256" key="5">
    <source>
        <dbReference type="PROSITE-ProRule" id="PRU00023"/>
    </source>
</evidence>
<feature type="repeat" description="ANK" evidence="5">
    <location>
        <begin position="372"/>
        <end position="404"/>
    </location>
</feature>
<feature type="region of interest" description="Disordered" evidence="7">
    <location>
        <begin position="1"/>
        <end position="63"/>
    </location>
</feature>
<feature type="repeat" description="ANK" evidence="5">
    <location>
        <begin position="272"/>
        <end position="304"/>
    </location>
</feature>
<accession>A0A1X7U136</accession>
<reference evidence="9" key="2">
    <citation type="submission" date="2017-05" db="UniProtKB">
        <authorList>
            <consortium name="EnsemblMetazoa"/>
        </authorList>
    </citation>
    <scope>IDENTIFICATION</scope>
</reference>
<evidence type="ECO:0000256" key="1">
    <source>
        <dbReference type="ARBA" id="ARBA00007662"/>
    </source>
</evidence>
<evidence type="ECO:0000313" key="10">
    <source>
        <dbReference type="Proteomes" id="UP000007879"/>
    </source>
</evidence>
<dbReference type="PROSITE" id="PS50084">
    <property type="entry name" value="KH_TYPE_1"/>
    <property type="match status" value="1"/>
</dbReference>
<gene>
    <name evidence="9" type="primary">100637928</name>
</gene>
<dbReference type="InterPro" id="IPR001660">
    <property type="entry name" value="SAM"/>
</dbReference>
<proteinExistence type="inferred from homology"/>
<dbReference type="SMART" id="SM00454">
    <property type="entry name" value="SAM"/>
    <property type="match status" value="1"/>
</dbReference>
<feature type="compositionally biased region" description="Low complexity" evidence="7">
    <location>
        <begin position="2042"/>
        <end position="2079"/>
    </location>
</feature>
<dbReference type="Pfam" id="PF00536">
    <property type="entry name" value="SAM_1"/>
    <property type="match status" value="1"/>
</dbReference>
<dbReference type="FunFam" id="1.25.40.20:FF:000012">
    <property type="entry name" value="ankyrin repeat domain-containing protein 17 isoform X1"/>
    <property type="match status" value="1"/>
</dbReference>
<dbReference type="Proteomes" id="UP000007879">
    <property type="component" value="Unassembled WGS sequence"/>
</dbReference>
<feature type="repeat" description="ANK" evidence="5">
    <location>
        <begin position="405"/>
        <end position="437"/>
    </location>
</feature>
<dbReference type="GO" id="GO:0045087">
    <property type="term" value="P:innate immune response"/>
    <property type="evidence" value="ECO:0007669"/>
    <property type="project" value="TreeGrafter"/>
</dbReference>
<feature type="compositionally biased region" description="Polar residues" evidence="7">
    <location>
        <begin position="1928"/>
        <end position="1939"/>
    </location>
</feature>
<feature type="compositionally biased region" description="Polar residues" evidence="7">
    <location>
        <begin position="1834"/>
        <end position="1846"/>
    </location>
</feature>
<dbReference type="Pfam" id="PF12796">
    <property type="entry name" value="Ank_2"/>
    <property type="match status" value="9"/>
</dbReference>
<feature type="compositionally biased region" description="Low complexity" evidence="7">
    <location>
        <begin position="2638"/>
        <end position="2660"/>
    </location>
</feature>
<feature type="repeat" description="ANK" evidence="5">
    <location>
        <begin position="1210"/>
        <end position="1242"/>
    </location>
</feature>
<feature type="region of interest" description="Disordered" evidence="7">
    <location>
        <begin position="2519"/>
        <end position="2561"/>
    </location>
</feature>
<feature type="region of interest" description="Disordered" evidence="7">
    <location>
        <begin position="1825"/>
        <end position="1913"/>
    </location>
</feature>
<feature type="compositionally biased region" description="Low complexity" evidence="7">
    <location>
        <begin position="743"/>
        <end position="757"/>
    </location>
</feature>
<feature type="compositionally biased region" description="Polar residues" evidence="7">
    <location>
        <begin position="2332"/>
        <end position="2344"/>
    </location>
</feature>
<sequence>MASDNKEPAREGVPEEQSNPPPVENEIKKGLTDSKRPDELGKGVDPPGKRQDGDGEECAHAMDSETQNRLRGFLEVAGVKLSHVDTQTFQDPEILRKLTNCVSNALDEAALALNRMRSRQGDREEPPNPQNGKDLLSLADGEDPKSHHFTDIQALQHLLGQAGQGINDSTEDGDSLLSLACSAGYFELAEVLLRMRASVEDKGMKGDSTPLMEAASGGYVDIIKLLIEHGARVNATSSVGNTALTYACCGGFEDVVKVLLENQATVEHQNENGHTPLMEAASCGHVGVAKLLLEYGANINTHSNEFKESALTLACYKGHLDMVKFLLDAGADQEHKTDEMHTALMEACMDGHVEVARLLLDHGAQVNMPVDSFESPLTLAACGGHYELAALLLSRGADLEEVNDEGYTPLMEAAREGHDDVVQLLVEQGANVNTQTEETQETALTLSCCGGFLDITQYLVDHGANIELGASTPLMEACQEGHIDIVKYLIRKNANIQAVTNTGDSPLTYAAANGHTGIVDLLISCGANVEHESEGGRTPLMKAVRAGHLETAQYLISKGADINRCTSTNDHTVLSLACSGGHLGVVQYLLRKGADSSHVLKDNSTMIIEAARGGHTGVVSLLLRQPRFTETLRKQMKAQRSAVANGNQRLKEANRLKIPPRNIPRNPPPRNGTRNNDNHHSSAGGTCTCHEGGSGSDINNQSMTTPSSNKCSSPTHQSDTVHVHVPHQQVGLKHVPPPHSVAPPTSTISDTPTSHTTVSEAPPTGSPQESLLGETFSGTFRFSSSEGGGVANTVGESVQSATPPVGSGYLLPSVFADSSSYITQDRMDAYLKADEILRNHMSQLDYPKQQALMSALENLMLQSEAHRANMSTGVPSSDNQLPLDTNVAPPTQGAWSFTDPSRMPQFAIGSTTVASPEKLSSATSSPSKINTTIVSSSTEPHLQEPCPPSVFDISAAPDLVHVPHSVHPPSLGTTGVAPLPTLVNHGQFFQPIYTPNMGVGGGGVKQLSHSLVPMVDSPQLMDGGTTPGSTEVQSLTNSFFMDANFPVDIPPPADLLPDHLQHMLPSSVFTSLMDNDIHSSSSLMDNDTEPNNAGDRFPAGDSSSPLAPSLPPPPPPPAGGSPSALPSGSYEAAIEIDQHTESNHDTALTLGAAGGHDELVELLLARGANIEHRDKKGCTPLILAANAGHAMTVAILLEHDADIEAQTDRTKDTGLSLACSSGRQEVVELLLAKGADYEHRNVSDYTPLSLAASGGYVNIIKLLLKAGADINSRTGSKLGISPLMLAAMNGHTTTVKLLLDYGSDINAQIETNRNTALTLACFQGRHEVVNLLVERQANVEHRAKTGLTPLMEAASGGYHEVGHVLISKGADVNAAPVPSSKDSSLTIAADKGHYKFVELLLREGAIVDVKNKKGNSPLWLAANGGHLEVARLLVESSADVDTQDNRKVCALMAAFRKGHYKVVKYLVDHVTQFPSDSDLKRYINTLSDKDLIKKCQRCMEVIIYAKDRQAAEANKNASILLQQIDLEKQHEENKKAAAAKKRARKKKQKEKKQALKALVKTSKNGSLDDEDDEPVQPEHPNDKNYVFKELGLPPADSKEPESATNHEDAPPSETPPISSVNERETRPKALLPTPTTKELASLVVCTPSFSTASLGSLPASWSRFSDSSSVPASQSLPLVKGGGVASSPRKIKKDDEWKEVAKRYTITRKITIPGSKYSSVVGRGSNRLILIRQLTGAHIEVEKGSRQAPLRNVTIKGSQDAVKQAIHFISVLQKDPNTDIAHLPSSSSLGKTHINPVSRSIDPPPSFSLVNEAPPIQDPVWPAHTFNEPLAPPTSKSESLLPNPTHSAKGALPSSRVSKVPHERKLTNPVVSASVAMVTDSSPPVHRSGAVRQLFTDSSRSTGTTPPLLSTSMSLPTKLGVVKGMAISTGSPPTSIDTVTRSSANTSNTTTTSSSNSSGTRTNNNNNGGESSANNNTTDKPSTTSKQPVKPPAPPTTGPEPHPQNVFEQILKTPSLFHDAASHITQPKRYSDAVGKRSTVPSSSTNEIGGSSSGSGKVSYSSVMSAPSSSVGVVSGSGSKINLAPGSRPTSGNSDSGKSQSSTSITSSDVSSKLRMAPWSEAPSDPVTSFKIPPSGSPVSPNMLGPIGPPSRTSKAPPPLSPIIQGSSPLSASPKSPLLGAAPVGLLPLPPVNTSTNDKEFRPIHPEGTNVQNISVPTKVPTPVRNRKPLLATPPGFGTVPVHFGGHNRSPLSKKSKPISPFQSGPPSPPPPPLTPSLDDQTPSPAKAPPPAPPPQAITSKNVIQSSNFNPNAPTFVPMGAGPVMGAAGTTSSILGNPPTQTIKYSLPVPMASSLLGTLPPAPPPPPPPPHHQAPPSVPPTSISSGHVIPSPVIVNSSLPPPPPPPPPGPPPINQPSLLGHPPIHLLVPPPSRPLYYEGGGPPPPPHLMPHPPPNQFPPGGMLPREPIPPDQFDGPLAQSVFGFSSYDKGMGVVDPHEATPTDPWMAYGSSLGLTGGNNVADGFPSLPSYPPPGGSIDKTDTNPSSAFAPPPPPVAGAPSTVAPLPSPSMIPRAQRVPIGGSMGFTHGVDHHAPNNTLILTGTTGLMLTSTIDTSSVWSPYSPTIGAGSDEIGWKNNPEQSWPSSSTSQSLPPSLSSSHQAPPPAPPTLSSVSNHVSADSSPVNSYDNLSGLLDKLGLSKYHNLFQKNEIDHHALLLMSEKDFAEVGIPKGPRVKLLNAIGRKTELSDGEDDDDDDDDDVIRFSETGGVNDVSVVPDTNN</sequence>
<protein>
    <recommendedName>
        <fullName evidence="8">SAM domain-containing protein</fullName>
    </recommendedName>
</protein>
<dbReference type="InterPro" id="IPR004088">
    <property type="entry name" value="KH_dom_type_1"/>
</dbReference>
<dbReference type="PANTHER" id="PTHR23206:SF8">
    <property type="entry name" value="ANKYRIN REPEAT AND KH DOMAIN-CONTAINING 1"/>
    <property type="match status" value="1"/>
</dbReference>
<feature type="compositionally biased region" description="Low complexity" evidence="7">
    <location>
        <begin position="2276"/>
        <end position="2285"/>
    </location>
</feature>
<dbReference type="Gene3D" id="3.30.1370.10">
    <property type="entry name" value="K Homology domain, type 1"/>
    <property type="match status" value="1"/>
</dbReference>
<keyword evidence="10" id="KW-1185">Reference proteome</keyword>
<feature type="region of interest" description="Disordered" evidence="7">
    <location>
        <begin position="2629"/>
        <end position="2683"/>
    </location>
</feature>
<dbReference type="FunFam" id="1.25.40.20:FF:000041">
    <property type="entry name" value="ankyrin repeat and KH domain-containing protein 1 isoform X1"/>
    <property type="match status" value="1"/>
</dbReference>
<keyword evidence="6" id="KW-0694">RNA-binding</keyword>
<keyword evidence="2" id="KW-0677">Repeat</keyword>
<feature type="compositionally biased region" description="Basic and acidic residues" evidence="7">
    <location>
        <begin position="25"/>
        <end position="63"/>
    </location>
</feature>
<evidence type="ECO:0000256" key="2">
    <source>
        <dbReference type="ARBA" id="ARBA00022737"/>
    </source>
</evidence>
<feature type="repeat" description="ANK" evidence="5">
    <location>
        <begin position="1278"/>
        <end position="1310"/>
    </location>
</feature>
<feature type="compositionally biased region" description="Basic residues" evidence="7">
    <location>
        <begin position="1537"/>
        <end position="1550"/>
    </location>
</feature>
<reference evidence="10" key="1">
    <citation type="journal article" date="2010" name="Nature">
        <title>The Amphimedon queenslandica genome and the evolution of animal complexity.</title>
        <authorList>
            <person name="Srivastava M."/>
            <person name="Simakov O."/>
            <person name="Chapman J."/>
            <person name="Fahey B."/>
            <person name="Gauthier M.E."/>
            <person name="Mitros T."/>
            <person name="Richards G.S."/>
            <person name="Conaco C."/>
            <person name="Dacre M."/>
            <person name="Hellsten U."/>
            <person name="Larroux C."/>
            <person name="Putnam N.H."/>
            <person name="Stanke M."/>
            <person name="Adamska M."/>
            <person name="Darling A."/>
            <person name="Degnan S.M."/>
            <person name="Oakley T.H."/>
            <person name="Plachetzki D.C."/>
            <person name="Zhai Y."/>
            <person name="Adamski M."/>
            <person name="Calcino A."/>
            <person name="Cummins S.F."/>
            <person name="Goodstein D.M."/>
            <person name="Harris C."/>
            <person name="Jackson D.J."/>
            <person name="Leys S.P."/>
            <person name="Shu S."/>
            <person name="Woodcroft B.J."/>
            <person name="Vervoort M."/>
            <person name="Kosik K.S."/>
            <person name="Manning G."/>
            <person name="Degnan B.M."/>
            <person name="Rokhsar D.S."/>
        </authorList>
    </citation>
    <scope>NUCLEOTIDE SEQUENCE [LARGE SCALE GENOMIC DNA]</scope>
</reference>
<evidence type="ECO:0000256" key="3">
    <source>
        <dbReference type="ARBA" id="ARBA00023043"/>
    </source>
</evidence>
<feature type="compositionally biased region" description="Low complexity" evidence="7">
    <location>
        <begin position="1898"/>
        <end position="1913"/>
    </location>
</feature>
<organism evidence="9">
    <name type="scientific">Amphimedon queenslandica</name>
    <name type="common">Sponge</name>
    <dbReference type="NCBI Taxonomy" id="400682"/>
    <lineage>
        <taxon>Eukaryota</taxon>
        <taxon>Metazoa</taxon>
        <taxon>Porifera</taxon>
        <taxon>Demospongiae</taxon>
        <taxon>Heteroscleromorpha</taxon>
        <taxon>Haplosclerida</taxon>
        <taxon>Niphatidae</taxon>
        <taxon>Amphimedon</taxon>
    </lineage>
</organism>
<evidence type="ECO:0000259" key="8">
    <source>
        <dbReference type="PROSITE" id="PS50105"/>
    </source>
</evidence>
<dbReference type="Pfam" id="PF00013">
    <property type="entry name" value="KH_1"/>
    <property type="match status" value="1"/>
</dbReference>
<feature type="region of interest" description="Disordered" evidence="7">
    <location>
        <begin position="1532"/>
        <end position="1625"/>
    </location>
</feature>
<feature type="compositionally biased region" description="Pro residues" evidence="7">
    <location>
        <begin position="661"/>
        <end position="670"/>
    </location>
</feature>
<dbReference type="InParanoid" id="A0A1X7U136"/>
<dbReference type="InterPro" id="IPR013761">
    <property type="entry name" value="SAM/pointed_sf"/>
</dbReference>
<feature type="compositionally biased region" description="Low complexity" evidence="7">
    <location>
        <begin position="1940"/>
        <end position="1978"/>
    </location>
</feature>
<feature type="repeat" description="ANK" evidence="5">
    <location>
        <begin position="1345"/>
        <end position="1377"/>
    </location>
</feature>
<feature type="compositionally biased region" description="Acidic residues" evidence="7">
    <location>
        <begin position="2747"/>
        <end position="2759"/>
    </location>
</feature>
<feature type="compositionally biased region" description="Polar residues" evidence="7">
    <location>
        <begin position="1080"/>
        <end position="1091"/>
    </location>
</feature>
<dbReference type="GO" id="GO:0003723">
    <property type="term" value="F:RNA binding"/>
    <property type="evidence" value="ECO:0007669"/>
    <property type="project" value="UniProtKB-UniRule"/>
</dbReference>
<comment type="similarity">
    <text evidence="1">Belongs to the BicC family.</text>
</comment>
<feature type="repeat" description="ANK" evidence="5">
    <location>
        <begin position="535"/>
        <end position="567"/>
    </location>
</feature>
<feature type="repeat" description="ANK" evidence="5">
    <location>
        <begin position="306"/>
        <end position="338"/>
    </location>
</feature>
<dbReference type="eggNOG" id="KOG0504">
    <property type="taxonomic scope" value="Eukaryota"/>
</dbReference>
<keyword evidence="3 5" id="KW-0040">ANK repeat</keyword>
<feature type="compositionally biased region" description="Pro residues" evidence="7">
    <location>
        <begin position="2441"/>
        <end position="2457"/>
    </location>
</feature>
<feature type="compositionally biased region" description="Pro residues" evidence="7">
    <location>
        <begin position="1989"/>
        <end position="2002"/>
    </location>
</feature>
<feature type="compositionally biased region" description="Pro residues" evidence="7">
    <location>
        <begin position="2360"/>
        <end position="2379"/>
    </location>
</feature>
<feature type="compositionally biased region" description="Basic and acidic residues" evidence="7">
    <location>
        <begin position="1596"/>
        <end position="1609"/>
    </location>
</feature>
<name>A0A1X7U136_AMPQE</name>
<feature type="compositionally biased region" description="Low complexity" evidence="7">
    <location>
        <begin position="2668"/>
        <end position="2683"/>
    </location>
</feature>
<dbReference type="SUPFAM" id="SSF47769">
    <property type="entry name" value="SAM/Pointed domain"/>
    <property type="match status" value="1"/>
</dbReference>
<feature type="compositionally biased region" description="Pro residues" evidence="7">
    <location>
        <begin position="2264"/>
        <end position="2275"/>
    </location>
</feature>
<feature type="region of interest" description="Disordered" evidence="7">
    <location>
        <begin position="117"/>
        <end position="146"/>
    </location>
</feature>
<dbReference type="PROSITE" id="PS50105">
    <property type="entry name" value="SAM_DOMAIN"/>
    <property type="match status" value="1"/>
</dbReference>
<feature type="repeat" description="ANK" evidence="5">
    <location>
        <begin position="1143"/>
        <end position="1175"/>
    </location>
</feature>
<feature type="compositionally biased region" description="Low complexity" evidence="7">
    <location>
        <begin position="2317"/>
        <end position="2331"/>
    </location>
</feature>
<feature type="repeat" description="ANK" evidence="5">
    <location>
        <begin position="469"/>
        <end position="501"/>
    </location>
</feature>
<feature type="repeat" description="ANK" evidence="5">
    <location>
        <begin position="1312"/>
        <end position="1344"/>
    </location>
</feature>
<dbReference type="Pfam" id="PF13606">
    <property type="entry name" value="Ank_3"/>
    <property type="match status" value="1"/>
</dbReference>
<feature type="compositionally biased region" description="Polar residues" evidence="7">
    <location>
        <begin position="696"/>
        <end position="720"/>
    </location>
</feature>
<dbReference type="SMART" id="SM00322">
    <property type="entry name" value="KH"/>
    <property type="match status" value="1"/>
</dbReference>
<feature type="repeat" description="ANK" evidence="5">
    <location>
        <begin position="1380"/>
        <end position="1412"/>
    </location>
</feature>
<dbReference type="Gene3D" id="1.10.150.50">
    <property type="entry name" value="Transcription Factor, Ets-1"/>
    <property type="match status" value="1"/>
</dbReference>
<feature type="repeat" description="ANK" evidence="5">
    <location>
        <begin position="239"/>
        <end position="271"/>
    </location>
</feature>
<feature type="repeat" description="ANK" evidence="5">
    <location>
        <begin position="339"/>
        <end position="371"/>
    </location>
</feature>
<feature type="repeat" description="ANK" evidence="5">
    <location>
        <begin position="502"/>
        <end position="534"/>
    </location>
</feature>
<keyword evidence="4" id="KW-0175">Coiled coil</keyword>
<evidence type="ECO:0000256" key="4">
    <source>
        <dbReference type="ARBA" id="ARBA00023054"/>
    </source>
</evidence>
<dbReference type="Gene3D" id="1.25.40.20">
    <property type="entry name" value="Ankyrin repeat-containing domain"/>
    <property type="match status" value="8"/>
</dbReference>
<evidence type="ECO:0000313" key="9">
    <source>
        <dbReference type="EnsemblMetazoa" id="Aqu2.1.21080_001"/>
    </source>
</evidence>
<dbReference type="EnsemblMetazoa" id="Aqu2.1.21080_001">
    <property type="protein sequence ID" value="Aqu2.1.21080_001"/>
    <property type="gene ID" value="Aqu2.1.21080"/>
</dbReference>